<evidence type="ECO:0000313" key="2">
    <source>
        <dbReference type="Proteomes" id="UP000616608"/>
    </source>
</evidence>
<organism evidence="1 2">
    <name type="scientific">Lysinibacillus alkalisoli</name>
    <dbReference type="NCBI Taxonomy" id="1911548"/>
    <lineage>
        <taxon>Bacteria</taxon>
        <taxon>Bacillati</taxon>
        <taxon>Bacillota</taxon>
        <taxon>Bacilli</taxon>
        <taxon>Bacillales</taxon>
        <taxon>Bacillaceae</taxon>
        <taxon>Lysinibacillus</taxon>
    </lineage>
</organism>
<dbReference type="InterPro" id="IPR005564">
    <property type="entry name" value="Major_capsid_GpE"/>
</dbReference>
<proteinExistence type="predicted"/>
<protein>
    <submittedName>
        <fullName evidence="1">Phage capsid protein</fullName>
    </submittedName>
</protein>
<dbReference type="RefSeq" id="WP_188614180.1">
    <property type="nucleotide sequence ID" value="NZ_BMJT01000003.1"/>
</dbReference>
<dbReference type="AlphaFoldDB" id="A0A917G2R9"/>
<dbReference type="Gene3D" id="3.15.30.10">
    <property type="entry name" value="putative capsid protein of prophage domain like"/>
    <property type="match status" value="1"/>
</dbReference>
<name>A0A917G2R9_9BACI</name>
<evidence type="ECO:0000313" key="1">
    <source>
        <dbReference type="EMBL" id="GGG19721.1"/>
    </source>
</evidence>
<dbReference type="EMBL" id="BMJT01000003">
    <property type="protein sequence ID" value="GGG19721.1"/>
    <property type="molecule type" value="Genomic_DNA"/>
</dbReference>
<gene>
    <name evidence="1" type="ORF">GCM10007425_12670</name>
</gene>
<dbReference type="Pfam" id="PF03864">
    <property type="entry name" value="Phage_cap_E"/>
    <property type="match status" value="1"/>
</dbReference>
<comment type="caution">
    <text evidence="1">The sequence shown here is derived from an EMBL/GenBank/DDBJ whole genome shotgun (WGS) entry which is preliminary data.</text>
</comment>
<reference evidence="1" key="2">
    <citation type="submission" date="2020-09" db="EMBL/GenBank/DDBJ databases">
        <authorList>
            <person name="Sun Q."/>
            <person name="Zhou Y."/>
        </authorList>
    </citation>
    <scope>NUCLEOTIDE SEQUENCE</scope>
    <source>
        <strain evidence="1">CGMCC 1.15760</strain>
    </source>
</reference>
<accession>A0A917G2R9</accession>
<dbReference type="Proteomes" id="UP000616608">
    <property type="component" value="Unassembled WGS sequence"/>
</dbReference>
<sequence>MSKLNLLETRSQLAVINLMDTPKTFLRDTFFTKVEKFPTAKVDVDIKKGHRKMAPFVHERIGGKLVENTGFYTETYQPPLVGPHTVTTAFDLMMRTAGESTSGGMTPEERGKKKFLEDSLMLEEMITRREEYMCAQAIFEGKIDVVGEGLNHVIDFNHTNRETLSGKKLWSDPTSQPLGDIKRWVRQVQITGFVNVDTMIMASDVVDEFLRHPDIKEMLDVRKYSLGEMSPRQLPNGVTYIGTLTREGIDIYEYNEHFLDDFTDEKNPKMKPLVPAGTVALLNSRADYARLYAAVTIADDKSNALVTYEETRVPSQWVERNPARQMYQLNAKPLMVPTQADSWFVAHVLEA</sequence>
<dbReference type="Gene3D" id="3.30.1930.10">
    <property type="entry name" value="capsid protein of prophage domain"/>
    <property type="match status" value="1"/>
</dbReference>
<reference evidence="1" key="1">
    <citation type="journal article" date="2014" name="Int. J. Syst. Evol. Microbiol.">
        <title>Complete genome sequence of Corynebacterium casei LMG S-19264T (=DSM 44701T), isolated from a smear-ripened cheese.</title>
        <authorList>
            <consortium name="US DOE Joint Genome Institute (JGI-PGF)"/>
            <person name="Walter F."/>
            <person name="Albersmeier A."/>
            <person name="Kalinowski J."/>
            <person name="Ruckert C."/>
        </authorList>
    </citation>
    <scope>NUCLEOTIDE SEQUENCE</scope>
    <source>
        <strain evidence="1">CGMCC 1.15760</strain>
    </source>
</reference>
<keyword evidence="2" id="KW-1185">Reference proteome</keyword>